<organism evidence="2 3">
    <name type="scientific">Candidatus Naiadarchaeum limnaeum</name>
    <dbReference type="NCBI Taxonomy" id="2756139"/>
    <lineage>
        <taxon>Archaea</taxon>
        <taxon>Candidatus Undinarchaeota</taxon>
        <taxon>Candidatus Undinarchaeia</taxon>
        <taxon>Candidatus Naiadarchaeales</taxon>
        <taxon>Candidatus Naiadarchaeaceae</taxon>
        <taxon>Candidatus Naiadarchaeum</taxon>
    </lineage>
</organism>
<reference evidence="2 3" key="1">
    <citation type="journal article" name="Nat. Commun.">
        <title>Undinarchaeota illuminate DPANN phylogeny and the impact of gene transfer on archaeal evolution.</title>
        <authorList>
            <person name="Dombrowski N."/>
            <person name="Williams T.A."/>
            <person name="Sun J."/>
            <person name="Woodcroft B.J."/>
            <person name="Lee J.H."/>
            <person name="Minh B.Q."/>
            <person name="Rinke C."/>
            <person name="Spang A."/>
        </authorList>
    </citation>
    <scope>NUCLEOTIDE SEQUENCE [LARGE SCALE GENOMIC DNA]</scope>
    <source>
        <strain evidence="2">MAG_bin1129</strain>
    </source>
</reference>
<protein>
    <submittedName>
        <fullName evidence="2">Uncharacterized protein</fullName>
    </submittedName>
</protein>
<dbReference type="EMBL" id="DVAB01000004">
    <property type="protein sequence ID" value="HIJ99976.1"/>
    <property type="molecule type" value="Genomic_DNA"/>
</dbReference>
<keyword evidence="3" id="KW-1185">Reference proteome</keyword>
<name>A0A832XJ17_9ARCH</name>
<dbReference type="AlphaFoldDB" id="A0A832XJ17"/>
<sequence length="72" mass="7731">MALQHGKVWESLLIAGGIVFAFGIIWSAFLLARRFEEAQGAIVLIVVGVILMVVAESTLIGVRGAPRNIRGK</sequence>
<keyword evidence="1" id="KW-1133">Transmembrane helix</keyword>
<feature type="transmembrane region" description="Helical" evidence="1">
    <location>
        <begin position="38"/>
        <end position="62"/>
    </location>
</feature>
<accession>A0A832XJ17</accession>
<gene>
    <name evidence="2" type="ORF">H1016_00370</name>
</gene>
<dbReference type="Proteomes" id="UP000646946">
    <property type="component" value="Unassembled WGS sequence"/>
</dbReference>
<keyword evidence="1" id="KW-0812">Transmembrane</keyword>
<proteinExistence type="predicted"/>
<keyword evidence="1" id="KW-0472">Membrane</keyword>
<evidence type="ECO:0000313" key="3">
    <source>
        <dbReference type="Proteomes" id="UP000646946"/>
    </source>
</evidence>
<feature type="transmembrane region" description="Helical" evidence="1">
    <location>
        <begin position="12"/>
        <end position="32"/>
    </location>
</feature>
<comment type="caution">
    <text evidence="2">The sequence shown here is derived from an EMBL/GenBank/DDBJ whole genome shotgun (WGS) entry which is preliminary data.</text>
</comment>
<evidence type="ECO:0000313" key="2">
    <source>
        <dbReference type="EMBL" id="HIJ99976.1"/>
    </source>
</evidence>
<evidence type="ECO:0000256" key="1">
    <source>
        <dbReference type="SAM" id="Phobius"/>
    </source>
</evidence>